<proteinExistence type="predicted"/>
<gene>
    <name evidence="2" type="ORF">C5L14_27560</name>
</gene>
<dbReference type="PANTHER" id="PTHR33990">
    <property type="entry name" value="PROTEIN YJDN-RELATED"/>
    <property type="match status" value="1"/>
</dbReference>
<dbReference type="EMBL" id="PUEJ01000014">
    <property type="protein sequence ID" value="PRH84388.1"/>
    <property type="molecule type" value="Genomic_DNA"/>
</dbReference>
<dbReference type="Gene3D" id="3.30.720.110">
    <property type="match status" value="1"/>
</dbReference>
<accession>A0A2S9Q4V1</accession>
<keyword evidence="3" id="KW-1185">Reference proteome</keyword>
<dbReference type="OrthoDB" id="9795306at2"/>
<dbReference type="Proteomes" id="UP000237682">
    <property type="component" value="Unassembled WGS sequence"/>
</dbReference>
<dbReference type="SUPFAM" id="SSF54593">
    <property type="entry name" value="Glyoxalase/Bleomycin resistance protein/Dihydroxybiphenyl dioxygenase"/>
    <property type="match status" value="1"/>
</dbReference>
<evidence type="ECO:0000313" key="3">
    <source>
        <dbReference type="Proteomes" id="UP000237682"/>
    </source>
</evidence>
<dbReference type="Pfam" id="PF06983">
    <property type="entry name" value="3-dmu-9_3-mt"/>
    <property type="match status" value="1"/>
</dbReference>
<dbReference type="InterPro" id="IPR009725">
    <property type="entry name" value="3_dmu_93_MTrfase"/>
</dbReference>
<dbReference type="Gene3D" id="3.30.720.100">
    <property type="match status" value="1"/>
</dbReference>
<sequence>MKLTVQPFLMFQGHGQADAAMNLYVSLFPDGEILDVERYGPNEMGLPGSIKKARFSIAGQSVICIDSPVQHNFTFTPSFSFFIDCETKEELDRLFAALSQDGTVFMALDDYGFSRRFGWVADRFGVSWQINLPFEPAE</sequence>
<dbReference type="InterPro" id="IPR028973">
    <property type="entry name" value="PhnB-like"/>
</dbReference>
<evidence type="ECO:0000313" key="2">
    <source>
        <dbReference type="EMBL" id="PRH84388.1"/>
    </source>
</evidence>
<name>A0A2S9Q4V1_9HYPH</name>
<dbReference type="AlphaFoldDB" id="A0A2S9Q4V1"/>
<organism evidence="2 3">
    <name type="scientific">Labrys okinawensis</name>
    <dbReference type="NCBI Taxonomy" id="346911"/>
    <lineage>
        <taxon>Bacteria</taxon>
        <taxon>Pseudomonadati</taxon>
        <taxon>Pseudomonadota</taxon>
        <taxon>Alphaproteobacteria</taxon>
        <taxon>Hyphomicrobiales</taxon>
        <taxon>Xanthobacteraceae</taxon>
        <taxon>Labrys</taxon>
    </lineage>
</organism>
<dbReference type="CDD" id="cd06588">
    <property type="entry name" value="PhnB_like"/>
    <property type="match status" value="1"/>
</dbReference>
<evidence type="ECO:0000259" key="1">
    <source>
        <dbReference type="Pfam" id="PF06983"/>
    </source>
</evidence>
<dbReference type="RefSeq" id="WP_105865348.1">
    <property type="nucleotide sequence ID" value="NZ_PUEJ01000014.1"/>
</dbReference>
<dbReference type="PANTHER" id="PTHR33990:SF4">
    <property type="entry name" value="PHNB-LIKE DOMAIN-CONTAINING PROTEIN"/>
    <property type="match status" value="1"/>
</dbReference>
<dbReference type="PIRSF" id="PIRSF021700">
    <property type="entry name" value="3_dmu_93_MTrfase"/>
    <property type="match status" value="1"/>
</dbReference>
<feature type="domain" description="PhnB-like" evidence="1">
    <location>
        <begin position="5"/>
        <end position="130"/>
    </location>
</feature>
<reference evidence="2 3" key="1">
    <citation type="submission" date="2018-02" db="EMBL/GenBank/DDBJ databases">
        <title>Whole genome sequencing of endophytic bacterium.</title>
        <authorList>
            <person name="Eedara R."/>
            <person name="Podile A.R."/>
        </authorList>
    </citation>
    <scope>NUCLEOTIDE SEQUENCE [LARGE SCALE GENOMIC DNA]</scope>
    <source>
        <strain evidence="2 3">RP1T</strain>
    </source>
</reference>
<dbReference type="InterPro" id="IPR029068">
    <property type="entry name" value="Glyas_Bleomycin-R_OHBP_Dase"/>
</dbReference>
<comment type="caution">
    <text evidence="2">The sequence shown here is derived from an EMBL/GenBank/DDBJ whole genome shotgun (WGS) entry which is preliminary data.</text>
</comment>
<protein>
    <submittedName>
        <fullName evidence="2">VOC family protein</fullName>
    </submittedName>
</protein>